<reference evidence="8" key="1">
    <citation type="journal article" date="2014" name="Int. J. Syst. Evol. Microbiol.">
        <title>Complete genome sequence of Corynebacterium casei LMG S-19264T (=DSM 44701T), isolated from a smear-ripened cheese.</title>
        <authorList>
            <consortium name="US DOE Joint Genome Institute (JGI-PGF)"/>
            <person name="Walter F."/>
            <person name="Albersmeier A."/>
            <person name="Kalinowski J."/>
            <person name="Ruckert C."/>
        </authorList>
    </citation>
    <scope>NUCLEOTIDE SEQUENCE</scope>
    <source>
        <strain evidence="8">CCM 7897</strain>
    </source>
</reference>
<evidence type="ECO:0000256" key="6">
    <source>
        <dbReference type="SAM" id="Phobius"/>
    </source>
</evidence>
<keyword evidence="1" id="KW-1003">Cell membrane</keyword>
<feature type="transmembrane region" description="Helical" evidence="6">
    <location>
        <begin position="49"/>
        <end position="69"/>
    </location>
</feature>
<evidence type="ECO:0000256" key="5">
    <source>
        <dbReference type="SAM" id="MobiDB-lite"/>
    </source>
</evidence>
<feature type="compositionally biased region" description="Low complexity" evidence="5">
    <location>
        <begin position="100"/>
        <end position="122"/>
    </location>
</feature>
<accession>A0A917FJ51</accession>
<evidence type="ECO:0000256" key="4">
    <source>
        <dbReference type="ARBA" id="ARBA00023136"/>
    </source>
</evidence>
<evidence type="ECO:0000256" key="1">
    <source>
        <dbReference type="ARBA" id="ARBA00022475"/>
    </source>
</evidence>
<dbReference type="InterPro" id="IPR010445">
    <property type="entry name" value="LapA_dom"/>
</dbReference>
<evidence type="ECO:0000313" key="8">
    <source>
        <dbReference type="EMBL" id="GGF85486.1"/>
    </source>
</evidence>
<organism evidence="8 9">
    <name type="scientific">Azorhizobium oxalatiphilum</name>
    <dbReference type="NCBI Taxonomy" id="980631"/>
    <lineage>
        <taxon>Bacteria</taxon>
        <taxon>Pseudomonadati</taxon>
        <taxon>Pseudomonadota</taxon>
        <taxon>Alphaproteobacteria</taxon>
        <taxon>Hyphomicrobiales</taxon>
        <taxon>Xanthobacteraceae</taxon>
        <taxon>Azorhizobium</taxon>
    </lineage>
</organism>
<evidence type="ECO:0000256" key="2">
    <source>
        <dbReference type="ARBA" id="ARBA00022692"/>
    </source>
</evidence>
<keyword evidence="9" id="KW-1185">Reference proteome</keyword>
<dbReference type="Proteomes" id="UP000606044">
    <property type="component" value="Unassembled WGS sequence"/>
</dbReference>
<sequence>MGRILSVLIGLPVSILLVALAVANRRPVTLSLDPFSPDSPALSVTVPLFSIVFGGVILGLIIGGLYTWLRQGRHRKQARQAKRDLNRLKAANEAAPTVTGPLPGSALALGSSSRGASLPARR</sequence>
<evidence type="ECO:0000259" key="7">
    <source>
        <dbReference type="Pfam" id="PF06305"/>
    </source>
</evidence>
<evidence type="ECO:0000256" key="3">
    <source>
        <dbReference type="ARBA" id="ARBA00022989"/>
    </source>
</evidence>
<comment type="caution">
    <text evidence="8">The sequence shown here is derived from an EMBL/GenBank/DDBJ whole genome shotgun (WGS) entry which is preliminary data.</text>
</comment>
<keyword evidence="4 6" id="KW-0472">Membrane</keyword>
<dbReference type="GO" id="GO:0005886">
    <property type="term" value="C:plasma membrane"/>
    <property type="evidence" value="ECO:0007669"/>
    <property type="project" value="InterPro"/>
</dbReference>
<protein>
    <recommendedName>
        <fullName evidence="7">Lipopolysaccharide assembly protein A domain-containing protein</fullName>
    </recommendedName>
</protein>
<dbReference type="Pfam" id="PF06305">
    <property type="entry name" value="LapA_dom"/>
    <property type="match status" value="1"/>
</dbReference>
<reference evidence="8" key="2">
    <citation type="submission" date="2020-09" db="EMBL/GenBank/DDBJ databases">
        <authorList>
            <person name="Sun Q."/>
            <person name="Sedlacek I."/>
        </authorList>
    </citation>
    <scope>NUCLEOTIDE SEQUENCE</scope>
    <source>
        <strain evidence="8">CCM 7897</strain>
    </source>
</reference>
<dbReference type="AlphaFoldDB" id="A0A917FJ51"/>
<proteinExistence type="predicted"/>
<feature type="region of interest" description="Disordered" evidence="5">
    <location>
        <begin position="79"/>
        <end position="122"/>
    </location>
</feature>
<gene>
    <name evidence="8" type="ORF">GCM10007301_51720</name>
</gene>
<keyword evidence="2 6" id="KW-0812">Transmembrane</keyword>
<keyword evidence="3 6" id="KW-1133">Transmembrane helix</keyword>
<name>A0A917FJ51_9HYPH</name>
<dbReference type="RefSeq" id="WP_188583750.1">
    <property type="nucleotide sequence ID" value="NZ_BMCT01000010.1"/>
</dbReference>
<dbReference type="EMBL" id="BMCT01000010">
    <property type="protein sequence ID" value="GGF85486.1"/>
    <property type="molecule type" value="Genomic_DNA"/>
</dbReference>
<feature type="domain" description="Lipopolysaccharide assembly protein A" evidence="7">
    <location>
        <begin position="44"/>
        <end position="91"/>
    </location>
</feature>
<evidence type="ECO:0000313" key="9">
    <source>
        <dbReference type="Proteomes" id="UP000606044"/>
    </source>
</evidence>